<evidence type="ECO:0000313" key="2">
    <source>
        <dbReference type="EMBL" id="MDL0088984.1"/>
    </source>
</evidence>
<dbReference type="RefSeq" id="WP_284937642.1">
    <property type="nucleotide sequence ID" value="NZ_JANURM010000006.1"/>
</dbReference>
<dbReference type="GO" id="GO:0003677">
    <property type="term" value="F:DNA binding"/>
    <property type="evidence" value="ECO:0007669"/>
    <property type="project" value="UniProtKB-KW"/>
</dbReference>
<accession>A0ABT7HRG4</accession>
<sequence length="217" mass="26197">MPQNEFFYQITYQKEAQNENIKLYAELIHTRIKNAIKATNPILFSILNTDEFDLLITEFIKSGYTKSKFMFKISDEFKKFIKDSNILVRFKFINDLMWLENSEIKLFMKDYTGFKRSKFSWQKRLKISKLCVIKRLNFRVYLKNFTHKEPNFLLGYYDLDSHKVVYREINEILYKFLILLKQNSPKQTLTKLEKIYDFNKNELETALKELCKIGVLI</sequence>
<dbReference type="InterPro" id="IPR018640">
    <property type="entry name" value="DUF2063"/>
</dbReference>
<feature type="domain" description="Putative DNA-binding" evidence="1">
    <location>
        <begin position="6"/>
        <end position="81"/>
    </location>
</feature>
<evidence type="ECO:0000259" key="1">
    <source>
        <dbReference type="Pfam" id="PF09836"/>
    </source>
</evidence>
<gene>
    <name evidence="2" type="ORF">NYG85_06300</name>
</gene>
<dbReference type="Proteomes" id="UP001173801">
    <property type="component" value="Unassembled WGS sequence"/>
</dbReference>
<dbReference type="EMBL" id="JANURM010000006">
    <property type="protein sequence ID" value="MDL0088984.1"/>
    <property type="molecule type" value="Genomic_DNA"/>
</dbReference>
<evidence type="ECO:0000313" key="3">
    <source>
        <dbReference type="Proteomes" id="UP001173801"/>
    </source>
</evidence>
<reference evidence="2" key="2">
    <citation type="journal article" date="2023" name="Microorganisms">
        <title>Isolation and Genomic Characteristics of Cat-Borne Campylobacter felis sp. nov. and Sheep-Borne Campylobacter ovis sp. nov.</title>
        <authorList>
            <person name="Wang H."/>
            <person name="Li Y."/>
            <person name="Gu Y."/>
            <person name="Zhou G."/>
            <person name="Chen X."/>
            <person name="Zhang X."/>
            <person name="Shao Z."/>
            <person name="Zhang J."/>
            <person name="Zhang M."/>
        </authorList>
    </citation>
    <scope>NUCLEOTIDE SEQUENCE</scope>
    <source>
        <strain evidence="2">PS10</strain>
    </source>
</reference>
<dbReference type="Gene3D" id="1.10.150.690">
    <property type="entry name" value="DUF2063"/>
    <property type="match status" value="1"/>
</dbReference>
<keyword evidence="3" id="KW-1185">Reference proteome</keyword>
<name>A0ABT7HRG4_9BACT</name>
<keyword evidence="2" id="KW-0238">DNA-binding</keyword>
<reference evidence="2" key="1">
    <citation type="submission" date="2022-08" db="EMBL/GenBank/DDBJ databases">
        <authorList>
            <person name="Wang H."/>
        </authorList>
    </citation>
    <scope>NUCLEOTIDE SEQUENCE</scope>
    <source>
        <strain evidence="2">PS10</strain>
    </source>
</reference>
<protein>
    <submittedName>
        <fullName evidence="2">DNA-binding domain-containing protein</fullName>
    </submittedName>
</protein>
<organism evidence="2 3">
    <name type="scientific">Campylobacter gastrosuis</name>
    <dbReference type="NCBI Taxonomy" id="2974576"/>
    <lineage>
        <taxon>Bacteria</taxon>
        <taxon>Pseudomonadati</taxon>
        <taxon>Campylobacterota</taxon>
        <taxon>Epsilonproteobacteria</taxon>
        <taxon>Campylobacterales</taxon>
        <taxon>Campylobacteraceae</taxon>
        <taxon>Campylobacter</taxon>
    </lineage>
</organism>
<dbReference type="InterPro" id="IPR044922">
    <property type="entry name" value="DUF2063_N_sf"/>
</dbReference>
<dbReference type="Pfam" id="PF09836">
    <property type="entry name" value="DUF2063"/>
    <property type="match status" value="1"/>
</dbReference>
<comment type="caution">
    <text evidence="2">The sequence shown here is derived from an EMBL/GenBank/DDBJ whole genome shotgun (WGS) entry which is preliminary data.</text>
</comment>
<proteinExistence type="predicted"/>